<evidence type="ECO:0000256" key="5">
    <source>
        <dbReference type="ARBA" id="ARBA00023242"/>
    </source>
</evidence>
<feature type="region of interest" description="Disordered" evidence="6">
    <location>
        <begin position="193"/>
        <end position="255"/>
    </location>
</feature>
<feature type="region of interest" description="Disordered" evidence="6">
    <location>
        <begin position="1823"/>
        <end position="1981"/>
    </location>
</feature>
<feature type="compositionally biased region" description="Polar residues" evidence="6">
    <location>
        <begin position="193"/>
        <end position="220"/>
    </location>
</feature>
<feature type="domain" description="Virilizer N-terminal" evidence="7">
    <location>
        <begin position="44"/>
        <end position="188"/>
    </location>
</feature>
<dbReference type="GO" id="GO:0006397">
    <property type="term" value="P:mRNA processing"/>
    <property type="evidence" value="ECO:0007669"/>
    <property type="project" value="UniProtKB-KW"/>
</dbReference>
<protein>
    <submittedName>
        <fullName evidence="8">Protein virilizer</fullName>
    </submittedName>
</protein>
<feature type="region of interest" description="Disordered" evidence="6">
    <location>
        <begin position="1541"/>
        <end position="1576"/>
    </location>
</feature>
<dbReference type="STRING" id="48709.A0A1D2NGG4"/>
<evidence type="ECO:0000259" key="7">
    <source>
        <dbReference type="Pfam" id="PF15912"/>
    </source>
</evidence>
<dbReference type="PANTHER" id="PTHR23185">
    <property type="entry name" value="PROTEIN VIRILIZER HOMOLOG"/>
    <property type="match status" value="1"/>
</dbReference>
<organism evidence="8 9">
    <name type="scientific">Orchesella cincta</name>
    <name type="common">Springtail</name>
    <name type="synonym">Podura cincta</name>
    <dbReference type="NCBI Taxonomy" id="48709"/>
    <lineage>
        <taxon>Eukaryota</taxon>
        <taxon>Metazoa</taxon>
        <taxon>Ecdysozoa</taxon>
        <taxon>Arthropoda</taxon>
        <taxon>Hexapoda</taxon>
        <taxon>Collembola</taxon>
        <taxon>Entomobryomorpha</taxon>
        <taxon>Entomobryoidea</taxon>
        <taxon>Orchesellidae</taxon>
        <taxon>Orchesellinae</taxon>
        <taxon>Orchesella</taxon>
    </lineage>
</organism>
<feature type="compositionally biased region" description="Polar residues" evidence="6">
    <location>
        <begin position="1566"/>
        <end position="1575"/>
    </location>
</feature>
<keyword evidence="3" id="KW-0507">mRNA processing</keyword>
<evidence type="ECO:0000256" key="2">
    <source>
        <dbReference type="ARBA" id="ARBA00008371"/>
    </source>
</evidence>
<dbReference type="Proteomes" id="UP000094527">
    <property type="component" value="Unassembled WGS sequence"/>
</dbReference>
<dbReference type="OrthoDB" id="2011702at2759"/>
<evidence type="ECO:0000256" key="4">
    <source>
        <dbReference type="ARBA" id="ARBA00023187"/>
    </source>
</evidence>
<feature type="compositionally biased region" description="Basic and acidic residues" evidence="6">
    <location>
        <begin position="1907"/>
        <end position="1922"/>
    </location>
</feature>
<name>A0A1D2NGG4_ORCCI</name>
<feature type="compositionally biased region" description="Low complexity" evidence="6">
    <location>
        <begin position="1957"/>
        <end position="1967"/>
    </location>
</feature>
<evidence type="ECO:0000256" key="3">
    <source>
        <dbReference type="ARBA" id="ARBA00022664"/>
    </source>
</evidence>
<dbReference type="EMBL" id="LJIJ01000048">
    <property type="protein sequence ID" value="ODN04312.1"/>
    <property type="molecule type" value="Genomic_DNA"/>
</dbReference>
<dbReference type="InterPro" id="IPR026736">
    <property type="entry name" value="Virilizer"/>
</dbReference>
<feature type="region of interest" description="Disordered" evidence="6">
    <location>
        <begin position="289"/>
        <end position="314"/>
    </location>
</feature>
<dbReference type="OMA" id="YWLEPLP"/>
<keyword evidence="4" id="KW-0508">mRNA splicing</keyword>
<keyword evidence="9" id="KW-1185">Reference proteome</keyword>
<evidence type="ECO:0000256" key="1">
    <source>
        <dbReference type="ARBA" id="ARBA00004123"/>
    </source>
</evidence>
<dbReference type="GO" id="GO:0008380">
    <property type="term" value="P:RNA splicing"/>
    <property type="evidence" value="ECO:0007669"/>
    <property type="project" value="UniProtKB-KW"/>
</dbReference>
<dbReference type="InterPro" id="IPR031801">
    <property type="entry name" value="VIR_N"/>
</dbReference>
<reference evidence="8 9" key="1">
    <citation type="journal article" date="2016" name="Genome Biol. Evol.">
        <title>Gene Family Evolution Reflects Adaptation to Soil Environmental Stressors in the Genome of the Collembolan Orchesella cincta.</title>
        <authorList>
            <person name="Faddeeva-Vakhrusheva A."/>
            <person name="Derks M.F."/>
            <person name="Anvar S.Y."/>
            <person name="Agamennone V."/>
            <person name="Suring W."/>
            <person name="Smit S."/>
            <person name="van Straalen N.M."/>
            <person name="Roelofs D."/>
        </authorList>
    </citation>
    <scope>NUCLEOTIDE SEQUENCE [LARGE SCALE GENOMIC DNA]</scope>
    <source>
        <tissue evidence="8">Mixed pool</tissue>
    </source>
</reference>
<comment type="similarity">
    <text evidence="2">Belongs to the vir family.</text>
</comment>
<feature type="compositionally biased region" description="Low complexity" evidence="6">
    <location>
        <begin position="1831"/>
        <end position="1846"/>
    </location>
</feature>
<dbReference type="PANTHER" id="PTHR23185:SF0">
    <property type="entry name" value="PROTEIN VIRILIZER HOMOLOG"/>
    <property type="match status" value="1"/>
</dbReference>
<comment type="caution">
    <text evidence="8">The sequence shown here is derived from an EMBL/GenBank/DDBJ whole genome shotgun (WGS) entry which is preliminary data.</text>
</comment>
<feature type="compositionally biased region" description="Gly residues" evidence="6">
    <location>
        <begin position="1872"/>
        <end position="1886"/>
    </location>
</feature>
<dbReference type="GO" id="GO:0005634">
    <property type="term" value="C:nucleus"/>
    <property type="evidence" value="ECO:0007669"/>
    <property type="project" value="UniProtKB-SubCell"/>
</dbReference>
<comment type="subcellular location">
    <subcellularLocation>
        <location evidence="1">Nucleus</location>
    </subcellularLocation>
</comment>
<feature type="compositionally biased region" description="Low complexity" evidence="6">
    <location>
        <begin position="1780"/>
        <end position="1796"/>
    </location>
</feature>
<dbReference type="GO" id="GO:0003723">
    <property type="term" value="F:RNA binding"/>
    <property type="evidence" value="ECO:0007669"/>
    <property type="project" value="TreeGrafter"/>
</dbReference>
<accession>A0A1D2NGG4</accession>
<feature type="compositionally biased region" description="Basic and acidic residues" evidence="6">
    <location>
        <begin position="1971"/>
        <end position="1981"/>
    </location>
</feature>
<gene>
    <name evidence="8" type="ORF">Ocin01_02378</name>
</gene>
<feature type="compositionally biased region" description="Basic and acidic residues" evidence="6">
    <location>
        <begin position="1541"/>
        <end position="1554"/>
    </location>
</feature>
<evidence type="ECO:0000313" key="8">
    <source>
        <dbReference type="EMBL" id="ODN04312.1"/>
    </source>
</evidence>
<evidence type="ECO:0000313" key="9">
    <source>
        <dbReference type="Proteomes" id="UP000094527"/>
    </source>
</evidence>
<sequence>MDLSMSTGSISALGILTNSDPLRVIPMGKDSDKNVAKGGKKDEVKLIFLGTFFHDSNELNADLVQIKEPTQIKEIRVIPLGATVNLSTGSYQLGATNPSELDLEFYYNDLQVPSKSAFTLLRNFSFNDKCKIHLTVDPEDQVITDGLIVRGIYSTITLAVYGFPVDQVPLKEPSSDTPASEPVKDALDTSIDLSKSPSELTSPTKHSGPSSDTVLVSPTESEGARSDIVIPIPTGAALTPVQDAKRGENEQPRAIPTINTRVHFDSAFPGSRDDELYPKEPIDRDLVESDLSSDEPFESKADSPSKPQVQPVAAAQPVLPPDLEDAEDISDGEVFATEEDDIDMEDKDVVVSTNVSKIDSPARDIILSGSPAIEPLSDQEDSLLDDFQEPGIEEIISDEEMPDFPEYEYGEWEEQWTNIFSPNFNPFSESFQVVPLKNSKVTQTLGSVTKTQKEIRDLMLSKAEEWSKSGFSDEKIEVWVQDMEELIPLIPRFCSSDNVVPDAVKSALLFWATIGVDLSWAKRQPSLPYKTRHIKVGIKLVHALVLSDEQIVEDVLNYRLDEDVDGGKTFQQKLIETFEEQYMCTPMRLSILRALDCMILTKEGFRAFIGDEDEESCYDRLLDFSLNKNVGTRVSFSIRSFLKKVKLLEDLSNFEEFVLGIVKNSSSELSTSVEAQDVDDCVHILETLRDLAKNVDQYLSHPLRILPAGSLVELPPSSSTGHEPKVSFIKSLEQYHFIKLCTALVNNKDLYGRTGGLVTEIISILLEWESGLVYLCSESESTTILLKTLAQLEDDGSSIALYACHCLEVIKCIDKLSDCVNQGTLEDERNEEVACLQTLVSFLSTQLGRQALSATLTIGDLIVPLIKCYKSDNSRVGVLAQMEKTVRRGYTSRIISFIVRNTENSQFLAKHGAKIYEIASSNEDVVEGATGNIQDILPYLRLSLDPVALSLDGVEEIFSIIKSNQDVMLKVKTVRTNWGYPPELITALRLLSSQVVPNSYDDVKNCLAADVDDMLIKELKYDVALVKLHSLDAISTFISILQKIIDDFGHAATENHSLVSSRGDALMSVLSPLVRMLRRIISQVVHVRKTEFKDTTSIPILLKLYSIIECVPLSAPCHKRAREIGQNIIGALLAYTIPALKQGVETEEELNKSTWTAVISEIIRYTMDEPATFQNGVSIFSELLPLPLPIASKIPLTEAECLENVKLRRLWSAYIHGLSSQIQEMVGVLCGSSNSRLITLLKRLCVQLSDLSASTCMVVCRSVLDAILLSMENDMELQQGHSDSQTSTNTTQNSAIKAWLDQSKSPKLLACSGNTARLLGFLSSLVNNSGTIKSGVMQALRGVLKLDEKYTDLITQFCCVLTSSNGKTPLPSHAQAQENIVTIFQSLCDQEINMIVPMYGYSGKIYDSKFVLANSLPPKDLFITICNALITYVFTTPYKLTNSRVMEGVLRGLEIISETEYGFYHMRTCIEKANGLFKNILATLAETDLSKTETFDAIWSCISSTIELLRSLTSPRHGTGSNVTNRASVLTKHEFKNTVDWQGVKKSEKEKREPEDDDDDEDDISQKSLPLSNPSHPLGKLLKSITKFLSKLNENSSQATIEATEVENTQSMLTTILEYLDDDNDSAEISPETVLPSPDLLQELFSKRPVFVIVEKLGSENLPPFWLTSIPPAFDLDTECAETDLVTFDLNDLCQSYLTDVDVVKEVERFYKTPDGTAGNDKEDAANTAVSKLTKGKHMGEHSVGSVLSHLSSHRKPYGHMRGNMRGGFGRGLNSGSGRGLDPFRSRPPNTSRPPSLHVDDFVALESSGQSGSVAAAYNKGGMRGGLDNFNSRGSRGNSRGSLLGRPYNDRGRFRTPQNNSSYFNQRMEGQQSGGRRGSRGGGVSKGYGNDQRWSNETRDTPSPYGRQDHGSGRSMYDDKFRSSTPSRSLPSGGGNVRNQPYPNRNPYREAPPMGRNSNSANNSNNSGGQRWRERQRPFNR</sequence>
<proteinExistence type="inferred from homology"/>
<dbReference type="GO" id="GO:0036396">
    <property type="term" value="C:RNA N6-methyladenosine methyltransferase complex"/>
    <property type="evidence" value="ECO:0007669"/>
    <property type="project" value="TreeGrafter"/>
</dbReference>
<keyword evidence="5" id="KW-0539">Nucleus</keyword>
<evidence type="ECO:0000256" key="6">
    <source>
        <dbReference type="SAM" id="MobiDB-lite"/>
    </source>
</evidence>
<feature type="region of interest" description="Disordered" evidence="6">
    <location>
        <begin position="1764"/>
        <end position="1798"/>
    </location>
</feature>
<feature type="compositionally biased region" description="Polar residues" evidence="6">
    <location>
        <begin position="1856"/>
        <end position="1869"/>
    </location>
</feature>
<feature type="compositionally biased region" description="Gly residues" evidence="6">
    <location>
        <begin position="1765"/>
        <end position="1779"/>
    </location>
</feature>
<dbReference type="Pfam" id="PF15912">
    <property type="entry name" value="VIR_N"/>
    <property type="match status" value="1"/>
</dbReference>